<dbReference type="STRING" id="138119.DSY4637"/>
<dbReference type="PANTHER" id="PTHR43581:SF4">
    <property type="entry name" value="ATP_GTP PHOSPHATASE"/>
    <property type="match status" value="1"/>
</dbReference>
<dbReference type="eggNOG" id="COG3593">
    <property type="taxonomic scope" value="Bacteria"/>
</dbReference>
<reference evidence="3 4" key="1">
    <citation type="journal article" date="2006" name="J. Bacteriol.">
        <title>Complete genome sequence of the dehalorespiring bacterium Desulfitobacterium hafniense Y51 and comparison with Dehalococcoides ethenogenes 195.</title>
        <authorList>
            <person name="Nonaka H."/>
            <person name="Keresztes G."/>
            <person name="Shinoda Y."/>
            <person name="Ikenaga Y."/>
            <person name="Abe M."/>
            <person name="Naito K."/>
            <person name="Inatomi K."/>
            <person name="Furukawa K."/>
            <person name="Inui M."/>
            <person name="Yukawa H."/>
        </authorList>
    </citation>
    <scope>NUCLEOTIDE SEQUENCE [LARGE SCALE GENOMIC DNA]</scope>
    <source>
        <strain evidence="3 4">Y51</strain>
    </source>
</reference>
<dbReference type="AlphaFoldDB" id="Q24NG6"/>
<name>Q24NG6_DESHY</name>
<dbReference type="CDD" id="cd01026">
    <property type="entry name" value="TOPRIM_OLD"/>
    <property type="match status" value="1"/>
</dbReference>
<dbReference type="Gene3D" id="3.40.50.300">
    <property type="entry name" value="P-loop containing nucleotide triphosphate hydrolases"/>
    <property type="match status" value="1"/>
</dbReference>
<protein>
    <submittedName>
        <fullName evidence="3">Uncharacterized protein</fullName>
    </submittedName>
</protein>
<sequence>MCVELRENRKSLLMKKSTFIATIIVDTYANRLEEGRYRMYISRLKIQNYRCFQDVEIEFSEGLNVIIGENNCGKTTILKALQCFFKGSNTGSAMGIDDFNKGITIGEKPPEITFVLTIQSSKHEKAQDKAVVASWLTKLVSPWEATLTYKFFLPEADQKRYVADIRCIQDDDDRNSKKWAVLERHLKKYTPRIYGGNYESKNRADQEYLDKFHCEVLDALRDVESKMFTGRNALLKQVLNFFVDSDLIEKEETERETLQVQRNQTFESTSSSLVANMIERVSVSKIFELTEKTGAAVGGQPTLGGQLDESDVLSVLKLMIKKETGIEVPIVNNGMGYNNLIYISLLLSKFKMLVSSEMGENAKVFPMLLIEEPEAHLHPALQYSFLRFLKDEMDKQEISRQIFITTHSTHITAAVGLDPIICMNINALGNVVPAYPGKVFSDTADDQASKKYIARYLDATKSTMLFSKAVLFGEGLAEQILLPILAEYDGRSLDRSHVSMVRVDALTFKHFIKIFGSGIQEDRKKYAVSRRVACIIDSDPSRILHEAPAGKQRRWKKCYPFELDVEPELFEYKGVSGAVTNLLASLQGCDNVKVYYNSTGKGKTFEYDLAFENSESGLIFDGAFEITDVDGLDTSTWEAEEKEKAKKAASYLSYVEEGKGEPAFNLAEKLKENIKAQPRLVFNLPPHIKDALKWVCYDTEEEEVCDAQ</sequence>
<dbReference type="Proteomes" id="UP000001946">
    <property type="component" value="Chromosome"/>
</dbReference>
<dbReference type="InterPro" id="IPR051396">
    <property type="entry name" value="Bact_Antivir_Def_Nuclease"/>
</dbReference>
<dbReference type="InterPro" id="IPR041685">
    <property type="entry name" value="AAA_GajA/Old/RecF-like"/>
</dbReference>
<dbReference type="Pfam" id="PF13175">
    <property type="entry name" value="AAA_15"/>
    <property type="match status" value="1"/>
</dbReference>
<organism evidence="3 4">
    <name type="scientific">Desulfitobacterium hafniense (strain Y51)</name>
    <dbReference type="NCBI Taxonomy" id="138119"/>
    <lineage>
        <taxon>Bacteria</taxon>
        <taxon>Bacillati</taxon>
        <taxon>Bacillota</taxon>
        <taxon>Clostridia</taxon>
        <taxon>Eubacteriales</taxon>
        <taxon>Desulfitobacteriaceae</taxon>
        <taxon>Desulfitobacterium</taxon>
    </lineage>
</organism>
<accession>Q24NG6</accession>
<dbReference type="PANTHER" id="PTHR43581">
    <property type="entry name" value="ATP/GTP PHOSPHATASE"/>
    <property type="match status" value="1"/>
</dbReference>
<evidence type="ECO:0000259" key="2">
    <source>
        <dbReference type="Pfam" id="PF20469"/>
    </source>
</evidence>
<dbReference type="InterPro" id="IPR027417">
    <property type="entry name" value="P-loop_NTPase"/>
</dbReference>
<evidence type="ECO:0000313" key="3">
    <source>
        <dbReference type="EMBL" id="BAE86426.1"/>
    </source>
</evidence>
<feature type="domain" description="OLD protein-like TOPRIM" evidence="2">
    <location>
        <begin position="465"/>
        <end position="539"/>
    </location>
</feature>
<dbReference type="KEGG" id="dsy:DSY4637"/>
<dbReference type="SUPFAM" id="SSF52540">
    <property type="entry name" value="P-loop containing nucleoside triphosphate hydrolases"/>
    <property type="match status" value="1"/>
</dbReference>
<evidence type="ECO:0000313" key="4">
    <source>
        <dbReference type="Proteomes" id="UP000001946"/>
    </source>
</evidence>
<keyword evidence="4" id="KW-1185">Reference proteome</keyword>
<evidence type="ECO:0000259" key="1">
    <source>
        <dbReference type="Pfam" id="PF13175"/>
    </source>
</evidence>
<dbReference type="EMBL" id="AP008230">
    <property type="protein sequence ID" value="BAE86426.1"/>
    <property type="molecule type" value="Genomic_DNA"/>
</dbReference>
<dbReference type="eggNOG" id="COG1195">
    <property type="taxonomic scope" value="Bacteria"/>
</dbReference>
<dbReference type="InterPro" id="IPR034139">
    <property type="entry name" value="TOPRIM_OLD"/>
</dbReference>
<proteinExistence type="predicted"/>
<dbReference type="HOGENOM" id="CLU_021240_0_0_9"/>
<dbReference type="Pfam" id="PF20469">
    <property type="entry name" value="OLD-like_TOPRIM"/>
    <property type="match status" value="1"/>
</dbReference>
<gene>
    <name evidence="3" type="ordered locus">DSY4637</name>
</gene>
<feature type="domain" description="Endonuclease GajA/Old nuclease/RecF-like AAA" evidence="1">
    <location>
        <begin position="39"/>
        <end position="411"/>
    </location>
</feature>